<evidence type="ECO:0000256" key="1">
    <source>
        <dbReference type="SAM" id="MobiDB-lite"/>
    </source>
</evidence>
<feature type="region of interest" description="Disordered" evidence="1">
    <location>
        <begin position="208"/>
        <end position="250"/>
    </location>
</feature>
<name>A0AAD1U8N4_EUPCR</name>
<feature type="region of interest" description="Disordered" evidence="1">
    <location>
        <begin position="290"/>
        <end position="378"/>
    </location>
</feature>
<dbReference type="AlphaFoldDB" id="A0AAD1U8N4"/>
<protein>
    <submittedName>
        <fullName evidence="2">Uncharacterized protein</fullName>
    </submittedName>
</protein>
<feature type="region of interest" description="Disordered" evidence="1">
    <location>
        <begin position="28"/>
        <end position="48"/>
    </location>
</feature>
<evidence type="ECO:0000313" key="3">
    <source>
        <dbReference type="Proteomes" id="UP001295684"/>
    </source>
</evidence>
<organism evidence="2 3">
    <name type="scientific">Euplotes crassus</name>
    <dbReference type="NCBI Taxonomy" id="5936"/>
    <lineage>
        <taxon>Eukaryota</taxon>
        <taxon>Sar</taxon>
        <taxon>Alveolata</taxon>
        <taxon>Ciliophora</taxon>
        <taxon>Intramacronucleata</taxon>
        <taxon>Spirotrichea</taxon>
        <taxon>Hypotrichia</taxon>
        <taxon>Euplotida</taxon>
        <taxon>Euplotidae</taxon>
        <taxon>Moneuplotes</taxon>
    </lineage>
</organism>
<accession>A0AAD1U8N4</accession>
<feature type="compositionally biased region" description="Basic residues" evidence="1">
    <location>
        <begin position="335"/>
        <end position="345"/>
    </location>
</feature>
<reference evidence="2" key="1">
    <citation type="submission" date="2023-07" db="EMBL/GenBank/DDBJ databases">
        <authorList>
            <consortium name="AG Swart"/>
            <person name="Singh M."/>
            <person name="Singh A."/>
            <person name="Seah K."/>
            <person name="Emmerich C."/>
        </authorList>
    </citation>
    <scope>NUCLEOTIDE SEQUENCE</scope>
    <source>
        <strain evidence="2">DP1</strain>
    </source>
</reference>
<feature type="compositionally biased region" description="Polar residues" evidence="1">
    <location>
        <begin position="229"/>
        <end position="250"/>
    </location>
</feature>
<dbReference type="EMBL" id="CAMPGE010005496">
    <property type="protein sequence ID" value="CAI2364347.1"/>
    <property type="molecule type" value="Genomic_DNA"/>
</dbReference>
<comment type="caution">
    <text evidence="2">The sequence shown here is derived from an EMBL/GenBank/DDBJ whole genome shotgun (WGS) entry which is preliminary data.</text>
</comment>
<gene>
    <name evidence="2" type="ORF">ECRASSUSDP1_LOCUS5690</name>
</gene>
<dbReference type="Proteomes" id="UP001295684">
    <property type="component" value="Unassembled WGS sequence"/>
</dbReference>
<evidence type="ECO:0000313" key="2">
    <source>
        <dbReference type="EMBL" id="CAI2364347.1"/>
    </source>
</evidence>
<keyword evidence="3" id="KW-1185">Reference proteome</keyword>
<proteinExistence type="predicted"/>
<sequence>MKVENLDQANRALKEKFKKVFRNFHPSLLGQPLRSNSRDKPETPPNPNIIQIWSGTVLKYKVIKTKENIRSQLNQTQTGILKASSQSPCMERTSEFKPRLALSKKKIKVYRGKSNEDSKLRKKLYLNLKNIQGISSVKNHLSLRKGRFQGAKPPKIPRKQILLSKERIKFNPQKEDDSDFNSICTDKQFVEAIENIRLLSNYKRKALNKTKTPSPADRPKEAWEEDSITQKNENSESPNRNLYAQRHSSLSVKRKTIKSFRKLNIPPQSIVRAQSINEALKAIKFDQSPSTPKKIDFHCTKKRLNSENLATEKKNRAGRNKTASPVEKRSESSKSSKRFRGKGRIYKVAQNQSIPACKAKPESKSKPPVRPGGVSLVTKPVNSSNKILKNAFVKLRTRNSTKAAALKSTKTGFNNCNASKLYKFKKKRVKNIAVKPKNPQIIRLFE</sequence>